<name>A0A9P0D5G9_9CUCU</name>
<evidence type="ECO:0000313" key="3">
    <source>
        <dbReference type="Proteomes" id="UP001153636"/>
    </source>
</evidence>
<feature type="region of interest" description="Disordered" evidence="1">
    <location>
        <begin position="1024"/>
        <end position="1057"/>
    </location>
</feature>
<dbReference type="OrthoDB" id="10690191at2759"/>
<feature type="compositionally biased region" description="Basic and acidic residues" evidence="1">
    <location>
        <begin position="661"/>
        <end position="670"/>
    </location>
</feature>
<evidence type="ECO:0000313" key="2">
    <source>
        <dbReference type="EMBL" id="CAH1115018.1"/>
    </source>
</evidence>
<evidence type="ECO:0000256" key="1">
    <source>
        <dbReference type="SAM" id="MobiDB-lite"/>
    </source>
</evidence>
<dbReference type="AlphaFoldDB" id="A0A9P0D5G9"/>
<feature type="compositionally biased region" description="Basic and acidic residues" evidence="1">
    <location>
        <begin position="558"/>
        <end position="570"/>
    </location>
</feature>
<feature type="region of interest" description="Disordered" evidence="1">
    <location>
        <begin position="1069"/>
        <end position="1114"/>
    </location>
</feature>
<protein>
    <submittedName>
        <fullName evidence="2">Uncharacterized protein</fullName>
    </submittedName>
</protein>
<feature type="region of interest" description="Disordered" evidence="1">
    <location>
        <begin position="1"/>
        <end position="33"/>
    </location>
</feature>
<dbReference type="Proteomes" id="UP001153636">
    <property type="component" value="Chromosome 9"/>
</dbReference>
<feature type="region of interest" description="Disordered" evidence="1">
    <location>
        <begin position="558"/>
        <end position="711"/>
    </location>
</feature>
<feature type="compositionally biased region" description="Basic and acidic residues" evidence="1">
    <location>
        <begin position="688"/>
        <end position="711"/>
    </location>
</feature>
<organism evidence="2 3">
    <name type="scientific">Psylliodes chrysocephalus</name>
    <dbReference type="NCBI Taxonomy" id="3402493"/>
    <lineage>
        <taxon>Eukaryota</taxon>
        <taxon>Metazoa</taxon>
        <taxon>Ecdysozoa</taxon>
        <taxon>Arthropoda</taxon>
        <taxon>Hexapoda</taxon>
        <taxon>Insecta</taxon>
        <taxon>Pterygota</taxon>
        <taxon>Neoptera</taxon>
        <taxon>Endopterygota</taxon>
        <taxon>Coleoptera</taxon>
        <taxon>Polyphaga</taxon>
        <taxon>Cucujiformia</taxon>
        <taxon>Chrysomeloidea</taxon>
        <taxon>Chrysomelidae</taxon>
        <taxon>Galerucinae</taxon>
        <taxon>Alticini</taxon>
        <taxon>Psylliodes</taxon>
    </lineage>
</organism>
<reference evidence="2" key="1">
    <citation type="submission" date="2022-01" db="EMBL/GenBank/DDBJ databases">
        <authorList>
            <person name="King R."/>
        </authorList>
    </citation>
    <scope>NUCLEOTIDE SEQUENCE</scope>
</reference>
<feature type="compositionally biased region" description="Basic and acidic residues" evidence="1">
    <location>
        <begin position="606"/>
        <end position="616"/>
    </location>
</feature>
<gene>
    <name evidence="2" type="ORF">PSYICH_LOCUS14995</name>
</gene>
<proteinExistence type="predicted"/>
<feature type="compositionally biased region" description="Basic and acidic residues" evidence="1">
    <location>
        <begin position="629"/>
        <end position="639"/>
    </location>
</feature>
<sequence length="1114" mass="122822">MVQQYPDEAKNEANQTNKPDRENDKQSSSNSCPFMQNHRQLYLRKVRNLASIKELLVLDKKQVYQISVSNISPNVCKTCGKAIGNEGKISASTQISDFSSEITICREFATGTREAVRDSSCEAVCLAICSRRTKKNSKKTSSSEDKSGRCYCEESILSQESLPYWVVQRRQKLLEDESGHSQKYIQTQVSDFTPTDSTLHKFVCKADCCKEGVCPNAGCTCPYRVSRSETTGDFDASCACSQSTGNTALNQKVPQTQSPTVSSAACSCHECLCSTNTDQTKDFSLNVSMESSKEDKPSIDMSCACVNCVCSSNASVFQSKASETEAFIVEKRADNLAKGELGTLGITREFSNIECIYSNDRFDYLKSHTEEIKLHDSNDYQGTPSDYPEISDDIAEDAIGSKSKTLIGPIRNAIYPNMQTLESLDVFKAVLVKDPSDPMKAKPKAQPSTEAIAPGYRSMWVETLKEQSLIPLPARSNIMIFPSGIALYQNKSKEQQKSGKILTDTESVRQACTAALCKAVWLAIQNTDKPINLLTANQRTDICSKIQPKSDIKITEKTMEDLRKDKDKQTSKPTKIPQKAIASDLSKEKIKKNSSVSRTKLGADTGKSKLGIDSKTSRTKLGNSTKTRQSKEGFKKNDICRPTASTFNRTRTVPPASANTNKEHGKKEKSQVPSSKINSKGSGVVYKEPTKAKEKDQKGRGKVKEDMSPRDGKVCLSKPKICPAIHQNKDEFPGIIRAEVEENVTFGDIGNSFILCSVCSTMSQATSALCVAVPQKGTPIFPTRSFCDKNEGTAELQVRSPPEMRIVSEQGSPTSSKGFVCSFPAKICPIGSVSHNGSPVTLVSDTDGVAQDNESGFKMPEDLAVICSGCGFWHKLYKFPTIQEMKAFTPLQLASLCQCDSCNCKVCWNKPKSPTDKNPVIENVWPESPRSPKKPSSMDDHDCGCIASKDKHSSNSNKCDCTKCSLVAMKKEIESLRKKLTVLINGNKDTKSYKLTPSWTKINQEFTGTSKRTTVIKKPAVIDMDKKKPFVHPKATSRQSKEQNRIPSERSSRTSSLFVTNNYSLRDTRKGVASSTAAVTPRTLERSDSKPKKKATNSKTTKGVPKDWYRNSWK</sequence>
<feature type="compositionally biased region" description="Basic and acidic residues" evidence="1">
    <location>
        <begin position="1039"/>
        <end position="1052"/>
    </location>
</feature>
<accession>A0A9P0D5G9</accession>
<keyword evidence="3" id="KW-1185">Reference proteome</keyword>
<feature type="compositionally biased region" description="Polar residues" evidence="1">
    <location>
        <begin position="671"/>
        <end position="681"/>
    </location>
</feature>
<feature type="compositionally biased region" description="Basic and acidic residues" evidence="1">
    <location>
        <begin position="1104"/>
        <end position="1114"/>
    </location>
</feature>
<feature type="region of interest" description="Disordered" evidence="1">
    <location>
        <begin position="918"/>
        <end position="938"/>
    </location>
</feature>
<dbReference type="EMBL" id="OV651821">
    <property type="protein sequence ID" value="CAH1115018.1"/>
    <property type="molecule type" value="Genomic_DNA"/>
</dbReference>